<evidence type="ECO:0000313" key="2">
    <source>
        <dbReference type="EMBL" id="MFD2920261.1"/>
    </source>
</evidence>
<protein>
    <submittedName>
        <fullName evidence="2">Uncharacterized protein</fullName>
    </submittedName>
</protein>
<evidence type="ECO:0000313" key="3">
    <source>
        <dbReference type="Proteomes" id="UP001597511"/>
    </source>
</evidence>
<dbReference type="Proteomes" id="UP001597511">
    <property type="component" value="Unassembled WGS sequence"/>
</dbReference>
<keyword evidence="1" id="KW-0812">Transmembrane</keyword>
<accession>A0ABW6A5U3</accession>
<gene>
    <name evidence="2" type="ORF">ACFS6H_11105</name>
</gene>
<proteinExistence type="predicted"/>
<organism evidence="2 3">
    <name type="scientific">Terrimonas rubra</name>
    <dbReference type="NCBI Taxonomy" id="1035890"/>
    <lineage>
        <taxon>Bacteria</taxon>
        <taxon>Pseudomonadati</taxon>
        <taxon>Bacteroidota</taxon>
        <taxon>Chitinophagia</taxon>
        <taxon>Chitinophagales</taxon>
        <taxon>Chitinophagaceae</taxon>
        <taxon>Terrimonas</taxon>
    </lineage>
</organism>
<dbReference type="RefSeq" id="WP_386098314.1">
    <property type="nucleotide sequence ID" value="NZ_JBHUOZ010000003.1"/>
</dbReference>
<keyword evidence="1" id="KW-1133">Transmembrane helix</keyword>
<dbReference type="EMBL" id="JBHUOZ010000003">
    <property type="protein sequence ID" value="MFD2920261.1"/>
    <property type="molecule type" value="Genomic_DNA"/>
</dbReference>
<evidence type="ECO:0000256" key="1">
    <source>
        <dbReference type="SAM" id="Phobius"/>
    </source>
</evidence>
<keyword evidence="3" id="KW-1185">Reference proteome</keyword>
<name>A0ABW6A5U3_9BACT</name>
<sequence length="76" mass="8105">MKSRNLTAVGALHPILFFATVYIVALFLSVFICTAIFKTINDRSTGEYAKPAEPATVSVSGVKLPTATMSAVVSLR</sequence>
<feature type="transmembrane region" description="Helical" evidence="1">
    <location>
        <begin position="15"/>
        <end position="37"/>
    </location>
</feature>
<keyword evidence="1" id="KW-0472">Membrane</keyword>
<comment type="caution">
    <text evidence="2">The sequence shown here is derived from an EMBL/GenBank/DDBJ whole genome shotgun (WGS) entry which is preliminary data.</text>
</comment>
<reference evidence="3" key="1">
    <citation type="journal article" date="2019" name="Int. J. Syst. Evol. Microbiol.">
        <title>The Global Catalogue of Microorganisms (GCM) 10K type strain sequencing project: providing services to taxonomists for standard genome sequencing and annotation.</title>
        <authorList>
            <consortium name="The Broad Institute Genomics Platform"/>
            <consortium name="The Broad Institute Genome Sequencing Center for Infectious Disease"/>
            <person name="Wu L."/>
            <person name="Ma J."/>
        </authorList>
    </citation>
    <scope>NUCLEOTIDE SEQUENCE [LARGE SCALE GENOMIC DNA]</scope>
    <source>
        <strain evidence="3">KCTC 23299</strain>
    </source>
</reference>